<proteinExistence type="inferred from homology"/>
<dbReference type="NCBIfam" id="NF033103">
    <property type="entry name" value="bla_class_A"/>
    <property type="match status" value="1"/>
</dbReference>
<dbReference type="PANTHER" id="PTHR35333">
    <property type="entry name" value="BETA-LACTAMASE"/>
    <property type="match status" value="1"/>
</dbReference>
<dbReference type="EMBL" id="JBHLUN010000013">
    <property type="protein sequence ID" value="MFC0410078.1"/>
    <property type="molecule type" value="Genomic_DNA"/>
</dbReference>
<dbReference type="GO" id="GO:0008800">
    <property type="term" value="F:beta-lactamase activity"/>
    <property type="evidence" value="ECO:0007669"/>
    <property type="project" value="UniProtKB-EC"/>
</dbReference>
<keyword evidence="4 6" id="KW-0378">Hydrolase</keyword>
<organism evidence="9 10">
    <name type="scientific">Roseomonas elaeocarpi</name>
    <dbReference type="NCBI Taxonomy" id="907779"/>
    <lineage>
        <taxon>Bacteria</taxon>
        <taxon>Pseudomonadati</taxon>
        <taxon>Pseudomonadota</taxon>
        <taxon>Alphaproteobacteria</taxon>
        <taxon>Acetobacterales</taxon>
        <taxon>Roseomonadaceae</taxon>
        <taxon>Roseomonas</taxon>
    </lineage>
</organism>
<evidence type="ECO:0000313" key="10">
    <source>
        <dbReference type="Proteomes" id="UP001589865"/>
    </source>
</evidence>
<dbReference type="InterPro" id="IPR006311">
    <property type="entry name" value="TAT_signal"/>
</dbReference>
<feature type="region of interest" description="Disordered" evidence="7">
    <location>
        <begin position="168"/>
        <end position="189"/>
    </location>
</feature>
<reference evidence="9 10" key="1">
    <citation type="submission" date="2024-09" db="EMBL/GenBank/DDBJ databases">
        <authorList>
            <person name="Sun Q."/>
            <person name="Mori K."/>
        </authorList>
    </citation>
    <scope>NUCLEOTIDE SEQUENCE [LARGE SCALE GENOMIC DNA]</scope>
    <source>
        <strain evidence="9 10">TBRC 5777</strain>
    </source>
</reference>
<sequence length="299" mass="30942">MNSTRRGVMLGGMGLLGCGLGAGTGQAAAQAGGEIPGLRAKLAEIERRAGGRLGVGVFDANTGRTAGHRLDERFPMYSTFKLLAAAAILQRVDRGSEKLDRRIRFTREEVVTYSPETTKHVGGDGMTLAAICEAGLTLSDNTAGNLMLGAIGGPPAITAFARSVGDRESRLDRTEPTLNEVPPGEVRDTTTPGAFLQALRAVLLGDALSAASREQLHAWLRANKTGDTRIKAGLPAGWRIGDKTGSGEAENGNDVAILWPPEGKPVILCGYVYGANGGRDAVNAALAAVGAVVAESVVG</sequence>
<evidence type="ECO:0000256" key="6">
    <source>
        <dbReference type="RuleBase" id="RU361140"/>
    </source>
</evidence>
<evidence type="ECO:0000256" key="4">
    <source>
        <dbReference type="ARBA" id="ARBA00022801"/>
    </source>
</evidence>
<evidence type="ECO:0000256" key="7">
    <source>
        <dbReference type="SAM" id="MobiDB-lite"/>
    </source>
</evidence>
<dbReference type="Proteomes" id="UP001589865">
    <property type="component" value="Unassembled WGS sequence"/>
</dbReference>
<comment type="similarity">
    <text evidence="2 6">Belongs to the class-A beta-lactamase family.</text>
</comment>
<dbReference type="Pfam" id="PF13354">
    <property type="entry name" value="Beta-lactamase2"/>
    <property type="match status" value="1"/>
</dbReference>
<evidence type="ECO:0000313" key="9">
    <source>
        <dbReference type="EMBL" id="MFC0410078.1"/>
    </source>
</evidence>
<comment type="caution">
    <text evidence="9">The sequence shown here is derived from an EMBL/GenBank/DDBJ whole genome shotgun (WGS) entry which is preliminary data.</text>
</comment>
<feature type="domain" description="Beta-lactamase class A catalytic" evidence="8">
    <location>
        <begin position="55"/>
        <end position="269"/>
    </location>
</feature>
<dbReference type="EC" id="3.5.2.6" evidence="3 6"/>
<dbReference type="InterPro" id="IPR012338">
    <property type="entry name" value="Beta-lactam/transpept-like"/>
</dbReference>
<keyword evidence="10" id="KW-1185">Reference proteome</keyword>
<evidence type="ECO:0000259" key="8">
    <source>
        <dbReference type="Pfam" id="PF13354"/>
    </source>
</evidence>
<evidence type="ECO:0000256" key="1">
    <source>
        <dbReference type="ARBA" id="ARBA00001526"/>
    </source>
</evidence>
<dbReference type="PANTHER" id="PTHR35333:SF3">
    <property type="entry name" value="BETA-LACTAMASE-TYPE TRANSPEPTIDASE FOLD CONTAINING PROTEIN"/>
    <property type="match status" value="1"/>
</dbReference>
<name>A0ABV6JWG6_9PROT</name>
<keyword evidence="5 6" id="KW-0046">Antibiotic resistance</keyword>
<dbReference type="PROSITE" id="PS00146">
    <property type="entry name" value="BETA_LACTAMASE_A"/>
    <property type="match status" value="1"/>
</dbReference>
<dbReference type="PROSITE" id="PS51318">
    <property type="entry name" value="TAT"/>
    <property type="match status" value="1"/>
</dbReference>
<gene>
    <name evidence="9" type="primary">bla</name>
    <name evidence="9" type="ORF">ACFFGY_17635</name>
</gene>
<protein>
    <recommendedName>
        <fullName evidence="3 6">Beta-lactamase</fullName>
        <ecNumber evidence="3 6">3.5.2.6</ecNumber>
    </recommendedName>
</protein>
<dbReference type="RefSeq" id="WP_377045830.1">
    <property type="nucleotide sequence ID" value="NZ_JBHLUN010000013.1"/>
</dbReference>
<evidence type="ECO:0000256" key="2">
    <source>
        <dbReference type="ARBA" id="ARBA00009009"/>
    </source>
</evidence>
<dbReference type="InterPro" id="IPR000871">
    <property type="entry name" value="Beta-lactam_class-A"/>
</dbReference>
<dbReference type="InterPro" id="IPR045155">
    <property type="entry name" value="Beta-lactam_cat"/>
</dbReference>
<dbReference type="InterPro" id="IPR023650">
    <property type="entry name" value="Beta-lactam_class-A_AS"/>
</dbReference>
<evidence type="ECO:0000256" key="5">
    <source>
        <dbReference type="ARBA" id="ARBA00023251"/>
    </source>
</evidence>
<dbReference type="PROSITE" id="PS51257">
    <property type="entry name" value="PROKAR_LIPOPROTEIN"/>
    <property type="match status" value="1"/>
</dbReference>
<dbReference type="Gene3D" id="3.40.710.10">
    <property type="entry name" value="DD-peptidase/beta-lactamase superfamily"/>
    <property type="match status" value="1"/>
</dbReference>
<dbReference type="SUPFAM" id="SSF56601">
    <property type="entry name" value="beta-lactamase/transpeptidase-like"/>
    <property type="match status" value="1"/>
</dbReference>
<dbReference type="PRINTS" id="PR00118">
    <property type="entry name" value="BLACTAMASEA"/>
</dbReference>
<accession>A0ABV6JWG6</accession>
<comment type="catalytic activity">
    <reaction evidence="1 6">
        <text>a beta-lactam + H2O = a substituted beta-amino acid</text>
        <dbReference type="Rhea" id="RHEA:20401"/>
        <dbReference type="ChEBI" id="CHEBI:15377"/>
        <dbReference type="ChEBI" id="CHEBI:35627"/>
        <dbReference type="ChEBI" id="CHEBI:140347"/>
        <dbReference type="EC" id="3.5.2.6"/>
    </reaction>
</comment>
<evidence type="ECO:0000256" key="3">
    <source>
        <dbReference type="ARBA" id="ARBA00012865"/>
    </source>
</evidence>